<reference evidence="1 2" key="1">
    <citation type="journal article" date="2011" name="J. Bacteriol.">
        <title>Genome sequence of Chthoniobacter flavus Ellin428, an aerobic heterotrophic soil bacterium.</title>
        <authorList>
            <person name="Kant R."/>
            <person name="van Passel M.W."/>
            <person name="Palva A."/>
            <person name="Lucas S."/>
            <person name="Lapidus A."/>
            <person name="Glavina Del Rio T."/>
            <person name="Dalin E."/>
            <person name="Tice H."/>
            <person name="Bruce D."/>
            <person name="Goodwin L."/>
            <person name="Pitluck S."/>
            <person name="Larimer F.W."/>
            <person name="Land M.L."/>
            <person name="Hauser L."/>
            <person name="Sangwan P."/>
            <person name="de Vos W.M."/>
            <person name="Janssen P.H."/>
            <person name="Smidt H."/>
        </authorList>
    </citation>
    <scope>NUCLEOTIDE SEQUENCE [LARGE SCALE GENOMIC DNA]</scope>
    <source>
        <strain evidence="1 2">Ellin428</strain>
    </source>
</reference>
<organism evidence="1 2">
    <name type="scientific">Chthoniobacter flavus Ellin428</name>
    <dbReference type="NCBI Taxonomy" id="497964"/>
    <lineage>
        <taxon>Bacteria</taxon>
        <taxon>Pseudomonadati</taxon>
        <taxon>Verrucomicrobiota</taxon>
        <taxon>Spartobacteria</taxon>
        <taxon>Chthoniobacterales</taxon>
        <taxon>Chthoniobacteraceae</taxon>
        <taxon>Chthoniobacter</taxon>
    </lineage>
</organism>
<dbReference type="EMBL" id="ABVL01000003">
    <property type="protein sequence ID" value="EDY21234.1"/>
    <property type="molecule type" value="Genomic_DNA"/>
</dbReference>
<dbReference type="PROSITE" id="PS00730">
    <property type="entry name" value="AP_NUCLEASE_F2_2"/>
    <property type="match status" value="1"/>
</dbReference>
<dbReference type="STRING" id="497964.CfE428DRAFT_1527"/>
<keyword evidence="2" id="KW-1185">Reference proteome</keyword>
<dbReference type="GO" id="GO:0008270">
    <property type="term" value="F:zinc ion binding"/>
    <property type="evidence" value="ECO:0007669"/>
    <property type="project" value="InterPro"/>
</dbReference>
<accession>B4CY86</accession>
<dbReference type="RefSeq" id="WP_006978853.1">
    <property type="nucleotide sequence ID" value="NZ_ABVL01000003.1"/>
</dbReference>
<dbReference type="eggNOG" id="COG1082">
    <property type="taxonomic scope" value="Bacteria"/>
</dbReference>
<dbReference type="InParanoid" id="B4CY86"/>
<dbReference type="InterPro" id="IPR036237">
    <property type="entry name" value="Xyl_isomerase-like_sf"/>
</dbReference>
<dbReference type="NCBIfam" id="NF035939">
    <property type="entry name" value="TIM_EboE"/>
    <property type="match status" value="1"/>
</dbReference>
<sequence>MIIQQRPPLHLTYCLNIHPGESWAENLAALQEKTLAIRQAVAPGQWFGVGLRIAHQAAEELTNNAELRAQALEFFSENQIYPFTINGFPYGRFHDGPVKENVYAPDWRTPERLHYTMQLADLLSGWLPEGIDGSISTVPCSFKPWINGNGDVQTLVDNLAAVVAYLAALREDTGRDIHLGLEPEPDCYLETTAETISFFKDVLFTSGTQEVARILKCYRSDAEAMMRQHLGVCFDTCHVALQGEDLTESLRAYKAEGIRISKVQLSAALRAQSNAESWEALRSFSEPVYLHQVKGQAASGSLFSWYDLPTALEELPGFPDVQELRVHFHVPLFFNGAGPLQSTVNTLTPDFFNELHQGITSHLEIETYTFDVLPPEVHPGDVVRSVAREYAWAMEHLE</sequence>
<dbReference type="Gene3D" id="3.20.20.150">
    <property type="entry name" value="Divalent-metal-dependent TIM barrel enzymes"/>
    <property type="match status" value="1"/>
</dbReference>
<dbReference type="AlphaFoldDB" id="B4CY86"/>
<evidence type="ECO:0000313" key="2">
    <source>
        <dbReference type="Proteomes" id="UP000005824"/>
    </source>
</evidence>
<gene>
    <name evidence="1" type="ORF">CfE428DRAFT_1527</name>
</gene>
<evidence type="ECO:0000313" key="1">
    <source>
        <dbReference type="EMBL" id="EDY21234.1"/>
    </source>
</evidence>
<proteinExistence type="predicted"/>
<protein>
    <submittedName>
        <fullName evidence="1">Xylose isomerase domain protein TIM barrel</fullName>
    </submittedName>
</protein>
<comment type="caution">
    <text evidence="1">The sequence shown here is derived from an EMBL/GenBank/DDBJ whole genome shotgun (WGS) entry which is preliminary data.</text>
</comment>
<dbReference type="Proteomes" id="UP000005824">
    <property type="component" value="Unassembled WGS sequence"/>
</dbReference>
<name>B4CY86_9BACT</name>
<keyword evidence="1" id="KW-0413">Isomerase</keyword>
<dbReference type="SUPFAM" id="SSF51658">
    <property type="entry name" value="Xylose isomerase-like"/>
    <property type="match status" value="1"/>
</dbReference>
<dbReference type="GO" id="GO:0016853">
    <property type="term" value="F:isomerase activity"/>
    <property type="evidence" value="ECO:0007669"/>
    <property type="project" value="UniProtKB-KW"/>
</dbReference>
<dbReference type="InterPro" id="IPR018246">
    <property type="entry name" value="AP_endonuc_F2_Zn_BS"/>
</dbReference>